<proteinExistence type="predicted"/>
<gene>
    <name evidence="1" type="ORF">VPAL9027_02267</name>
</gene>
<name>A0A1R4B5U3_9VIBR</name>
<sequence>MKTTVFILISSAVLCNGCTPESSESSHNSLPCFNADAYLTGNQYSYALYQDGKHYANQTVNIISQTDDNIPLIKEQSVTYKLNEESSRSTLDRTFRLNLAKGAYSVIQTQSAFDDGYGAQHIYTPNMPQRFDFETAEEKHTNEYTLNSTFFSPSDKSHFSNDITLTSQYIGQESITTPAGQFTTCHVKTISQRQQGPHPEKSRVAVDRWYDNKRGILVKLYDHKTNFTQTLLRASINGQQLSAPESTLRKLKLTSSTHPRHTQK</sequence>
<protein>
    <submittedName>
        <fullName evidence="1">Uncharacterized protein</fullName>
    </submittedName>
</protein>
<dbReference type="RefSeq" id="WP_077314657.1">
    <property type="nucleotide sequence ID" value="NZ_AP024888.1"/>
</dbReference>
<dbReference type="EMBL" id="FUFT01000005">
    <property type="protein sequence ID" value="SJL84285.1"/>
    <property type="molecule type" value="Genomic_DNA"/>
</dbReference>
<dbReference type="AlphaFoldDB" id="A0A1R4B5U3"/>
<dbReference type="OrthoDB" id="6401137at2"/>
<dbReference type="Proteomes" id="UP000189475">
    <property type="component" value="Unassembled WGS sequence"/>
</dbReference>
<evidence type="ECO:0000313" key="2">
    <source>
        <dbReference type="Proteomes" id="UP000189475"/>
    </source>
</evidence>
<evidence type="ECO:0000313" key="1">
    <source>
        <dbReference type="EMBL" id="SJL84285.1"/>
    </source>
</evidence>
<keyword evidence="2" id="KW-1185">Reference proteome</keyword>
<dbReference type="Gene3D" id="2.40.360.20">
    <property type="match status" value="1"/>
</dbReference>
<accession>A0A1R4B5U3</accession>
<organism evidence="1 2">
    <name type="scientific">Vibrio palustris</name>
    <dbReference type="NCBI Taxonomy" id="1918946"/>
    <lineage>
        <taxon>Bacteria</taxon>
        <taxon>Pseudomonadati</taxon>
        <taxon>Pseudomonadota</taxon>
        <taxon>Gammaproteobacteria</taxon>
        <taxon>Vibrionales</taxon>
        <taxon>Vibrionaceae</taxon>
        <taxon>Vibrio</taxon>
    </lineage>
</organism>
<reference evidence="1 2" key="1">
    <citation type="submission" date="2017-02" db="EMBL/GenBank/DDBJ databases">
        <authorList>
            <person name="Peterson S.W."/>
        </authorList>
    </citation>
    <scope>NUCLEOTIDE SEQUENCE [LARGE SCALE GENOMIC DNA]</scope>
    <source>
        <strain evidence="1 2">CECT 9027</strain>
    </source>
</reference>